<organism evidence="2">
    <name type="scientific">Photinus pyralis</name>
    <name type="common">Common eastern firefly</name>
    <name type="synonym">Lampyris pyralis</name>
    <dbReference type="NCBI Taxonomy" id="7054"/>
    <lineage>
        <taxon>Eukaryota</taxon>
        <taxon>Metazoa</taxon>
        <taxon>Ecdysozoa</taxon>
        <taxon>Arthropoda</taxon>
        <taxon>Hexapoda</taxon>
        <taxon>Insecta</taxon>
        <taxon>Pterygota</taxon>
        <taxon>Neoptera</taxon>
        <taxon>Endopterygota</taxon>
        <taxon>Coleoptera</taxon>
        <taxon>Polyphaga</taxon>
        <taxon>Elateriformia</taxon>
        <taxon>Elateroidea</taxon>
        <taxon>Lampyridae</taxon>
        <taxon>Lampyrinae</taxon>
        <taxon>Photinus</taxon>
    </lineage>
</organism>
<dbReference type="Pfam" id="PF05699">
    <property type="entry name" value="Dimer_Tnp_hAT"/>
    <property type="match status" value="1"/>
</dbReference>
<accession>A0A1Y1KF85</accession>
<reference evidence="2" key="1">
    <citation type="journal article" date="2016" name="Sci. Rep.">
        <title>Molecular characterization of firefly nuptial gifts: a multi-omics approach sheds light on postcopulatory sexual selection.</title>
        <authorList>
            <person name="Al-Wathiqui N."/>
            <person name="Fallon T.R."/>
            <person name="South A."/>
            <person name="Weng J.K."/>
            <person name="Lewis S.M."/>
        </authorList>
    </citation>
    <scope>NUCLEOTIDE SEQUENCE</scope>
</reference>
<dbReference type="PANTHER" id="PTHR45749">
    <property type="match status" value="1"/>
</dbReference>
<sequence length="113" mass="12783">MPYRRSLVYFPSFGPLSILEDIGPQLQEELLHLNAIYQANFGIEKLPPLELLNKIHSLKFEALFPNVVIAVRLFCTIPVTVASTERSFSCLARIKNDLSSTMNQGRTSDLVQF</sequence>
<evidence type="ECO:0000313" key="2">
    <source>
        <dbReference type="EMBL" id="JAV58981.1"/>
    </source>
</evidence>
<proteinExistence type="predicted"/>
<dbReference type="AlphaFoldDB" id="A0A1Y1KF85"/>
<evidence type="ECO:0000259" key="1">
    <source>
        <dbReference type="Pfam" id="PF05699"/>
    </source>
</evidence>
<dbReference type="PANTHER" id="PTHR45749:SF21">
    <property type="entry name" value="DUF4371 DOMAIN-CONTAINING PROTEIN"/>
    <property type="match status" value="1"/>
</dbReference>
<dbReference type="EMBL" id="GEZM01086796">
    <property type="protein sequence ID" value="JAV58981.1"/>
    <property type="molecule type" value="Transcribed_RNA"/>
</dbReference>
<name>A0A1Y1KF85_PHOPY</name>
<dbReference type="GO" id="GO:0046983">
    <property type="term" value="F:protein dimerization activity"/>
    <property type="evidence" value="ECO:0007669"/>
    <property type="project" value="InterPro"/>
</dbReference>
<protein>
    <recommendedName>
        <fullName evidence="1">HAT C-terminal dimerisation domain-containing protein</fullName>
    </recommendedName>
</protein>
<dbReference type="InterPro" id="IPR008906">
    <property type="entry name" value="HATC_C_dom"/>
</dbReference>
<feature type="domain" description="HAT C-terminal dimerisation" evidence="1">
    <location>
        <begin position="44"/>
        <end position="108"/>
    </location>
</feature>